<evidence type="ECO:0000256" key="1">
    <source>
        <dbReference type="SAM" id="Coils"/>
    </source>
</evidence>
<evidence type="ECO:0000256" key="2">
    <source>
        <dbReference type="SAM" id="MobiDB-lite"/>
    </source>
</evidence>
<feature type="coiled-coil region" evidence="1">
    <location>
        <begin position="55"/>
        <end position="99"/>
    </location>
</feature>
<accession>A0ABR2L9H9</accession>
<name>A0ABR2L9H9_9EUKA</name>
<evidence type="ECO:0000313" key="4">
    <source>
        <dbReference type="Proteomes" id="UP001470230"/>
    </source>
</evidence>
<keyword evidence="4" id="KW-1185">Reference proteome</keyword>
<evidence type="ECO:0000313" key="3">
    <source>
        <dbReference type="EMBL" id="KAK8899417.1"/>
    </source>
</evidence>
<dbReference type="EMBL" id="JAPFFF010000001">
    <property type="protein sequence ID" value="KAK8899417.1"/>
    <property type="molecule type" value="Genomic_DNA"/>
</dbReference>
<comment type="caution">
    <text evidence="3">The sequence shown here is derived from an EMBL/GenBank/DDBJ whole genome shotgun (WGS) entry which is preliminary data.</text>
</comment>
<dbReference type="Proteomes" id="UP001470230">
    <property type="component" value="Unassembled WGS sequence"/>
</dbReference>
<keyword evidence="1" id="KW-0175">Coiled coil</keyword>
<organism evidence="3 4">
    <name type="scientific">Tritrichomonas musculus</name>
    <dbReference type="NCBI Taxonomy" id="1915356"/>
    <lineage>
        <taxon>Eukaryota</taxon>
        <taxon>Metamonada</taxon>
        <taxon>Parabasalia</taxon>
        <taxon>Tritrichomonadida</taxon>
        <taxon>Tritrichomonadidae</taxon>
        <taxon>Tritrichomonas</taxon>
    </lineage>
</organism>
<gene>
    <name evidence="3" type="ORF">M9Y10_001733</name>
</gene>
<sequence>MIQANRGDENSFTSCDKIPNAIESKMFLIVRDFSKFAKSINEEQNNIRAHMNITIDTINLIIEQLEENKTALSKAQKEIKKLKNEVKQLKTDKDDSSVQVMQRSIQQNSQFESQSSSDSNISFKFELDSIKAEINKLKENFKDFNNMKHDINCLKYEVKKAKLSNRFDISASSTVIQKNIGDDISLNNINELKREVNEIKIKNKQIPLNNVESIESATIDVIDSEKELNSLIDKINIQQNKIESLNDDIKAVRNNNVNQDTIKKIKKQIKKLNNRITDLEKKGLHVTKNNNNSEEDDNEQKESETESESQNADTNTILQSLFTRISSLESKTNEISNIVNQPKVHQIFVDLPKTKACNLLFRTPKEQCTELK</sequence>
<reference evidence="3 4" key="1">
    <citation type="submission" date="2024-04" db="EMBL/GenBank/DDBJ databases">
        <title>Tritrichomonas musculus Genome.</title>
        <authorList>
            <person name="Alves-Ferreira E."/>
            <person name="Grigg M."/>
            <person name="Lorenzi H."/>
            <person name="Galac M."/>
        </authorList>
    </citation>
    <scope>NUCLEOTIDE SEQUENCE [LARGE SCALE GENOMIC DNA]</scope>
    <source>
        <strain evidence="3 4">EAF2021</strain>
    </source>
</reference>
<protein>
    <recommendedName>
        <fullName evidence="5">Viral A-type inclusion protein</fullName>
    </recommendedName>
</protein>
<proteinExistence type="predicted"/>
<feature type="region of interest" description="Disordered" evidence="2">
    <location>
        <begin position="280"/>
        <end position="315"/>
    </location>
</feature>
<evidence type="ECO:0008006" key="5">
    <source>
        <dbReference type="Google" id="ProtNLM"/>
    </source>
</evidence>